<organism evidence="2 3">
    <name type="scientific">Thermoanaerobacter pentosaceus</name>
    <dbReference type="NCBI Taxonomy" id="694059"/>
    <lineage>
        <taxon>Bacteria</taxon>
        <taxon>Bacillati</taxon>
        <taxon>Bacillota</taxon>
        <taxon>Clostridia</taxon>
        <taxon>Thermoanaerobacterales</taxon>
        <taxon>Thermoanaerobacteraceae</taxon>
        <taxon>Thermoanaerobacter</taxon>
    </lineage>
</organism>
<keyword evidence="1" id="KW-0472">Membrane</keyword>
<feature type="transmembrane region" description="Helical" evidence="1">
    <location>
        <begin position="65"/>
        <end position="87"/>
    </location>
</feature>
<comment type="caution">
    <text evidence="2">The sequence shown here is derived from an EMBL/GenBank/DDBJ whole genome shotgun (WGS) entry which is preliminary data.</text>
</comment>
<keyword evidence="1" id="KW-0812">Transmembrane</keyword>
<reference evidence="2 3" key="1">
    <citation type="submission" date="2023-07" db="EMBL/GenBank/DDBJ databases">
        <title>Genomic Encyclopedia of Type Strains, Phase IV (KMG-IV): sequencing the most valuable type-strain genomes for metagenomic binning, comparative biology and taxonomic classification.</title>
        <authorList>
            <person name="Goeker M."/>
        </authorList>
    </citation>
    <scope>NUCLEOTIDE SEQUENCE [LARGE SCALE GENOMIC DNA]</scope>
    <source>
        <strain evidence="2 3">DSM 25963</strain>
    </source>
</reference>
<protein>
    <submittedName>
        <fullName evidence="2">Multisubunit Na+/H+ antiporter MnhF subunit</fullName>
    </submittedName>
</protein>
<keyword evidence="1" id="KW-1133">Transmembrane helix</keyword>
<name>A0ABT9M188_9THEO</name>
<sequence length="149" mass="16210">MQRSNYAIGIVAILIITLLLTIGALMKNSLTLLAFILLTIVGPLVTVAIISFINGLLNPTRLIKVVGFNIIIVLAIEIIVLIFTPAFSSKEFIDRLNSMSQNSAVQIHISETGNVITGLFVFIIIAALFSFIGSKIGNFIKKSYEKKGE</sequence>
<dbReference type="Proteomes" id="UP001223886">
    <property type="component" value="Unassembled WGS sequence"/>
</dbReference>
<feature type="transmembrane region" description="Helical" evidence="1">
    <location>
        <begin position="107"/>
        <end position="132"/>
    </location>
</feature>
<feature type="transmembrane region" description="Helical" evidence="1">
    <location>
        <begin position="32"/>
        <end position="53"/>
    </location>
</feature>
<accession>A0ABT9M188</accession>
<dbReference type="EMBL" id="JAURUP010000002">
    <property type="protein sequence ID" value="MDP9749882.1"/>
    <property type="molecule type" value="Genomic_DNA"/>
</dbReference>
<evidence type="ECO:0000313" key="3">
    <source>
        <dbReference type="Proteomes" id="UP001223886"/>
    </source>
</evidence>
<proteinExistence type="predicted"/>
<dbReference type="RefSeq" id="WP_028992191.1">
    <property type="nucleotide sequence ID" value="NZ_JAURUP010000002.1"/>
</dbReference>
<gene>
    <name evidence="2" type="ORF">J2S24_000346</name>
</gene>
<keyword evidence="3" id="KW-1185">Reference proteome</keyword>
<evidence type="ECO:0000256" key="1">
    <source>
        <dbReference type="SAM" id="Phobius"/>
    </source>
</evidence>
<evidence type="ECO:0000313" key="2">
    <source>
        <dbReference type="EMBL" id="MDP9749882.1"/>
    </source>
</evidence>
<feature type="transmembrane region" description="Helical" evidence="1">
    <location>
        <begin position="7"/>
        <end position="26"/>
    </location>
</feature>